<gene>
    <name evidence="4" type="ORF">EDD52_103215</name>
</gene>
<dbReference type="PANTHER" id="PTHR35894">
    <property type="entry name" value="GENERAL SECRETION PATHWAY PROTEIN A-RELATED"/>
    <property type="match status" value="1"/>
</dbReference>
<feature type="domain" description="AAA+ ATPase" evidence="3">
    <location>
        <begin position="42"/>
        <end position="194"/>
    </location>
</feature>
<feature type="coiled-coil region" evidence="1">
    <location>
        <begin position="430"/>
        <end position="470"/>
    </location>
</feature>
<evidence type="ECO:0000256" key="1">
    <source>
        <dbReference type="SAM" id="Coils"/>
    </source>
</evidence>
<dbReference type="RefSeq" id="WP_132243367.1">
    <property type="nucleotide sequence ID" value="NZ_SLZU01000003.1"/>
</dbReference>
<feature type="region of interest" description="Disordered" evidence="2">
    <location>
        <begin position="282"/>
        <end position="314"/>
    </location>
</feature>
<dbReference type="OrthoDB" id="7825074at2"/>
<sequence length="720" mass="76270">MYIDNFNLQARPFAIVPDPDFLVWTAQHRAAFKELLRASAPAQKATLLTGEVGCGKSTLIQALIKSPEVEEHRRVVLISNRLNSAAEVSQQFLMGLEQEWSGQPPDALPDLVTNELARSAASGMMPLIIIDEAQSMADEAALMVAKLVKAGRDKHLPCSLILSGQPELDELIERHSMTPLRDLISHRVHVGRLGEAEIGGYIEGRLKCAGYVGGELFTDGAISEIYAYSRGTPRLINKVCDLAMFTAAKQNLKTIDQQFIREVVQQWEPLGGAKITTALPAQERAQTTPVEPPEKSAASTVTPFPVQKKSPPTEAPIAPAAADDTQAIVVDLPTEEAPALPELAEAPQETSPRRRRLPLRLLGGLTAAACAVPALLLLNAVDDPAPLPDSAPSNAVGEPVAAADSDTVPKEASVLAITPGGTADKAGSTAEELARMAERELAELNSAIEAARAERERVEAQLALQLQELAQTSSAVETASAATAAEMPSTAQPELIAAAEAPGQSAEIPVVATDTDSAAAPQELVSRAAVQLVAPEKVMDVVTENAAMTSTAVQLAPLHINDDPAPYYLAALGSTEPAEMAVNYARAALRGHPRAAEYLGQLFDTGDGLVLAAEMAQRWYAVAKDSGQLSAPEFDHSPIAAGQQSVQPLAAIAREDVAEFIWDGAAGTFSVEIADQNEQIIAYAVSPLTALCVKLPEDAAYWRVTTDAGASFAWQSIVLQ</sequence>
<dbReference type="InterPro" id="IPR049945">
    <property type="entry name" value="AAA_22"/>
</dbReference>
<name>A0A4R3JHZ1_9RHOB</name>
<dbReference type="AlphaFoldDB" id="A0A4R3JHZ1"/>
<organism evidence="4 5">
    <name type="scientific">Primorskyibacter sedentarius</name>
    <dbReference type="NCBI Taxonomy" id="745311"/>
    <lineage>
        <taxon>Bacteria</taxon>
        <taxon>Pseudomonadati</taxon>
        <taxon>Pseudomonadota</taxon>
        <taxon>Alphaproteobacteria</taxon>
        <taxon>Rhodobacterales</taxon>
        <taxon>Roseobacteraceae</taxon>
        <taxon>Primorskyibacter</taxon>
    </lineage>
</organism>
<dbReference type="InterPro" id="IPR003593">
    <property type="entry name" value="AAA+_ATPase"/>
</dbReference>
<dbReference type="Proteomes" id="UP000295696">
    <property type="component" value="Unassembled WGS sequence"/>
</dbReference>
<accession>A0A4R3JHZ1</accession>
<keyword evidence="1" id="KW-0175">Coiled coil</keyword>
<keyword evidence="5" id="KW-1185">Reference proteome</keyword>
<evidence type="ECO:0000259" key="3">
    <source>
        <dbReference type="SMART" id="SM00382"/>
    </source>
</evidence>
<dbReference type="PANTHER" id="PTHR35894:SF1">
    <property type="entry name" value="PHOSPHORIBULOKINASE _ URIDINE KINASE FAMILY"/>
    <property type="match status" value="1"/>
</dbReference>
<comment type="caution">
    <text evidence="4">The sequence shown here is derived from an EMBL/GenBank/DDBJ whole genome shotgun (WGS) entry which is preliminary data.</text>
</comment>
<reference evidence="4 5" key="1">
    <citation type="submission" date="2019-03" db="EMBL/GenBank/DDBJ databases">
        <title>Genomic Encyclopedia of Type Strains, Phase IV (KMG-IV): sequencing the most valuable type-strain genomes for metagenomic binning, comparative biology and taxonomic classification.</title>
        <authorList>
            <person name="Goeker M."/>
        </authorList>
    </citation>
    <scope>NUCLEOTIDE SEQUENCE [LARGE SCALE GENOMIC DNA]</scope>
    <source>
        <strain evidence="4 5">DSM 104836</strain>
    </source>
</reference>
<evidence type="ECO:0000256" key="2">
    <source>
        <dbReference type="SAM" id="MobiDB-lite"/>
    </source>
</evidence>
<dbReference type="CDD" id="cd00009">
    <property type="entry name" value="AAA"/>
    <property type="match status" value="1"/>
</dbReference>
<evidence type="ECO:0000313" key="5">
    <source>
        <dbReference type="Proteomes" id="UP000295696"/>
    </source>
</evidence>
<dbReference type="EMBL" id="SLZU01000003">
    <property type="protein sequence ID" value="TCS65798.1"/>
    <property type="molecule type" value="Genomic_DNA"/>
</dbReference>
<dbReference type="Gene3D" id="3.40.50.300">
    <property type="entry name" value="P-loop containing nucleotide triphosphate hydrolases"/>
    <property type="match status" value="1"/>
</dbReference>
<dbReference type="InterPro" id="IPR027417">
    <property type="entry name" value="P-loop_NTPase"/>
</dbReference>
<evidence type="ECO:0000313" key="4">
    <source>
        <dbReference type="EMBL" id="TCS65798.1"/>
    </source>
</evidence>
<dbReference type="GO" id="GO:0016887">
    <property type="term" value="F:ATP hydrolysis activity"/>
    <property type="evidence" value="ECO:0007669"/>
    <property type="project" value="InterPro"/>
</dbReference>
<dbReference type="SMART" id="SM00382">
    <property type="entry name" value="AAA"/>
    <property type="match status" value="1"/>
</dbReference>
<dbReference type="Pfam" id="PF13401">
    <property type="entry name" value="AAA_22"/>
    <property type="match status" value="1"/>
</dbReference>
<protein>
    <submittedName>
        <fullName evidence="4">Type II secretory pathway predicted ATPase ExeA</fullName>
    </submittedName>
</protein>
<dbReference type="InterPro" id="IPR052026">
    <property type="entry name" value="ExeA_AAA_ATPase_DNA-bind"/>
</dbReference>
<proteinExistence type="predicted"/>
<dbReference type="SUPFAM" id="SSF52540">
    <property type="entry name" value="P-loop containing nucleoside triphosphate hydrolases"/>
    <property type="match status" value="1"/>
</dbReference>